<evidence type="ECO:0000313" key="7">
    <source>
        <dbReference type="EMBL" id="MDG9698325.1"/>
    </source>
</evidence>
<dbReference type="PROSITE" id="PS51257">
    <property type="entry name" value="PROKAR_LIPOPROTEIN"/>
    <property type="match status" value="1"/>
</dbReference>
<dbReference type="InterPro" id="IPR006664">
    <property type="entry name" value="OMP_bac"/>
</dbReference>
<dbReference type="InterPro" id="IPR050330">
    <property type="entry name" value="Bact_OuterMem_StrucFunc"/>
</dbReference>
<keyword evidence="4" id="KW-0175">Coiled coil</keyword>
<dbReference type="EMBL" id="JARVII010000001">
    <property type="protein sequence ID" value="MDG9698325.1"/>
    <property type="molecule type" value="Genomic_DNA"/>
</dbReference>
<reference evidence="7 8" key="1">
    <citation type="submission" date="2023-04" db="EMBL/GenBank/DDBJ databases">
        <title>Ottowia paracancer sp. nov., isolated from human stomach.</title>
        <authorList>
            <person name="Song Y."/>
        </authorList>
    </citation>
    <scope>NUCLEOTIDE SEQUENCE [LARGE SCALE GENOMIC DNA]</scope>
    <source>
        <strain evidence="7 8">10c7w1</strain>
    </source>
</reference>
<dbReference type="PANTHER" id="PTHR30329">
    <property type="entry name" value="STATOR ELEMENT OF FLAGELLAR MOTOR COMPLEX"/>
    <property type="match status" value="1"/>
</dbReference>
<keyword evidence="8" id="KW-1185">Reference proteome</keyword>
<accession>A0AAW6RDT4</accession>
<dbReference type="Pfam" id="PF00691">
    <property type="entry name" value="OmpA"/>
    <property type="match status" value="1"/>
</dbReference>
<feature type="chain" id="PRO_5043319460" evidence="5">
    <location>
        <begin position="22"/>
        <end position="300"/>
    </location>
</feature>
<dbReference type="InterPro" id="IPR025511">
    <property type="entry name" value="DUF4398"/>
</dbReference>
<sequence length="300" mass="32240">MTRQRLRTSALLAASAAALLAACGANPPNPALEEARRAVNQAAATPAVAERAALELKAASDTLARADRVWAQDGDQAETEHLAYLARQRAAIAQAQAQARNADSQLQHASNQASQLRLQARTREAEAARAEALRAQQSAEAARAEAARQQSAAQAAQARVAALEAKLREIEAQQTERGLLVTLGDVLFEFGKADLLAAAGPRLDKLAEFLRQYPDRRLLVEGYTDSVGSASYNLDLSRRRAQAVQTALTQRGIDISRITAQGYGKDYPVANNATAEGRAMNRRVEVIIADDKGNLRGRNQ</sequence>
<dbReference type="Proteomes" id="UP001237156">
    <property type="component" value="Unassembled WGS sequence"/>
</dbReference>
<evidence type="ECO:0000256" key="3">
    <source>
        <dbReference type="PROSITE-ProRule" id="PRU00473"/>
    </source>
</evidence>
<evidence type="ECO:0000256" key="4">
    <source>
        <dbReference type="SAM" id="Coils"/>
    </source>
</evidence>
<evidence type="ECO:0000256" key="1">
    <source>
        <dbReference type="ARBA" id="ARBA00004442"/>
    </source>
</evidence>
<name>A0AAW6RDT4_9BURK</name>
<dbReference type="CDD" id="cd07185">
    <property type="entry name" value="OmpA_C-like"/>
    <property type="match status" value="1"/>
</dbReference>
<dbReference type="PRINTS" id="PR01023">
    <property type="entry name" value="NAFLGMOTY"/>
</dbReference>
<evidence type="ECO:0000259" key="6">
    <source>
        <dbReference type="PROSITE" id="PS51123"/>
    </source>
</evidence>
<dbReference type="PRINTS" id="PR01021">
    <property type="entry name" value="OMPADOMAIN"/>
</dbReference>
<gene>
    <name evidence="7" type="ORF">QB898_01080</name>
</gene>
<feature type="domain" description="OmpA-like" evidence="6">
    <location>
        <begin position="175"/>
        <end position="292"/>
    </location>
</feature>
<organism evidence="7 8">
    <name type="scientific">Ottowia cancrivicina</name>
    <dbReference type="NCBI Taxonomy" id="3040346"/>
    <lineage>
        <taxon>Bacteria</taxon>
        <taxon>Pseudomonadati</taxon>
        <taxon>Pseudomonadota</taxon>
        <taxon>Betaproteobacteria</taxon>
        <taxon>Burkholderiales</taxon>
        <taxon>Comamonadaceae</taxon>
        <taxon>Ottowia</taxon>
    </lineage>
</organism>
<proteinExistence type="predicted"/>
<dbReference type="PANTHER" id="PTHR30329:SF20">
    <property type="entry name" value="EXPORTED PROTEIN"/>
    <property type="match status" value="1"/>
</dbReference>
<dbReference type="Pfam" id="PF14346">
    <property type="entry name" value="DUF4398"/>
    <property type="match status" value="1"/>
</dbReference>
<comment type="caution">
    <text evidence="7">The sequence shown here is derived from an EMBL/GenBank/DDBJ whole genome shotgun (WGS) entry which is preliminary data.</text>
</comment>
<dbReference type="Gene3D" id="3.30.1330.60">
    <property type="entry name" value="OmpA-like domain"/>
    <property type="match status" value="1"/>
</dbReference>
<evidence type="ECO:0000256" key="2">
    <source>
        <dbReference type="ARBA" id="ARBA00023136"/>
    </source>
</evidence>
<dbReference type="InterPro" id="IPR036737">
    <property type="entry name" value="OmpA-like_sf"/>
</dbReference>
<keyword evidence="5" id="KW-0732">Signal</keyword>
<dbReference type="PROSITE" id="PS51123">
    <property type="entry name" value="OMPA_2"/>
    <property type="match status" value="1"/>
</dbReference>
<evidence type="ECO:0000256" key="5">
    <source>
        <dbReference type="SAM" id="SignalP"/>
    </source>
</evidence>
<dbReference type="GO" id="GO:0009279">
    <property type="term" value="C:cell outer membrane"/>
    <property type="evidence" value="ECO:0007669"/>
    <property type="project" value="UniProtKB-SubCell"/>
</dbReference>
<dbReference type="Gene3D" id="1.20.1270.390">
    <property type="match status" value="1"/>
</dbReference>
<dbReference type="InterPro" id="IPR006665">
    <property type="entry name" value="OmpA-like"/>
</dbReference>
<feature type="signal peptide" evidence="5">
    <location>
        <begin position="1"/>
        <end position="21"/>
    </location>
</feature>
<protein>
    <submittedName>
        <fullName evidence="7">OmpA family protein</fullName>
    </submittedName>
</protein>
<dbReference type="RefSeq" id="WP_050716071.1">
    <property type="nucleotide sequence ID" value="NZ_JARVII010000001.1"/>
</dbReference>
<feature type="coiled-coil region" evidence="4">
    <location>
        <begin position="85"/>
        <end position="173"/>
    </location>
</feature>
<dbReference type="SUPFAM" id="SSF103088">
    <property type="entry name" value="OmpA-like"/>
    <property type="match status" value="1"/>
</dbReference>
<keyword evidence="2 3" id="KW-0472">Membrane</keyword>
<dbReference type="AlphaFoldDB" id="A0AAW6RDT4"/>
<comment type="subcellular location">
    <subcellularLocation>
        <location evidence="1">Cell outer membrane</location>
    </subcellularLocation>
</comment>
<evidence type="ECO:0000313" key="8">
    <source>
        <dbReference type="Proteomes" id="UP001237156"/>
    </source>
</evidence>